<gene>
    <name evidence="1" type="ORF">SAMN04244574_04282</name>
</gene>
<dbReference type="InterPro" id="IPR059206">
    <property type="entry name" value="Sll1717-like"/>
</dbReference>
<dbReference type="InterPro" id="IPR027417">
    <property type="entry name" value="P-loop_NTPase"/>
</dbReference>
<evidence type="ECO:0000313" key="2">
    <source>
        <dbReference type="Proteomes" id="UP000199579"/>
    </source>
</evidence>
<evidence type="ECO:0000313" key="1">
    <source>
        <dbReference type="EMBL" id="SFL43048.1"/>
    </source>
</evidence>
<organism evidence="1 2">
    <name type="scientific">Azotobacter beijerinckii</name>
    <dbReference type="NCBI Taxonomy" id="170623"/>
    <lineage>
        <taxon>Bacteria</taxon>
        <taxon>Pseudomonadati</taxon>
        <taxon>Pseudomonadota</taxon>
        <taxon>Gammaproteobacteria</taxon>
        <taxon>Pseudomonadales</taxon>
        <taxon>Pseudomonadaceae</taxon>
        <taxon>Azotobacter</taxon>
    </lineage>
</organism>
<accession>A0A1I4HLA3</accession>
<sequence>MTIASQLGLISNPFENYTAENEPDIGAYAVRPPYLKAISERAKKLSSFILFGDRGSGKSATRLTVFKEIWALSKEDKPFIVNLTDFSEIQTAFKKDKLTEKNIIHLVAFCTIEQMLAWLASLPNDERDQKLDSLNKTELTLIFALVKGFYLSKPEIDREISNTETLQLLNSAWTTKSAIWTSQRWDAISKILASALNVLTQKSVEDNSVDISGPAEALLKSLVGDSPAAPRATLMKLVDFSRIFGFSGVCILVDKLDETPATSNSAESTAKLIYPLLAHIQLLEIQGFSWILFIWSIVQQHFNEKHSIRLDKIAHANISWEPDNLKDMLNKRIRFFSSGRIDFIDLFDDSIRSDETINLIISISVGSPRELIKLMDIIVREHDARDSQGLINNDSLEIGLNKYCTETIESWYSKSLLQQVYRVGKNSFVNKDVQSTFKISDQGARVKIKTWEDSGLVKQSGTVPSDAGGKPVYRYIVSDPRVIRIINNKLDAAVGAAIEDHVSEIE</sequence>
<protein>
    <submittedName>
        <fullName evidence="1">Uncharacterized protein</fullName>
    </submittedName>
</protein>
<name>A0A1I4HLA3_9GAMM</name>
<proteinExistence type="predicted"/>
<dbReference type="Proteomes" id="UP000199579">
    <property type="component" value="Unassembled WGS sequence"/>
</dbReference>
<dbReference type="EMBL" id="FOSX01000121">
    <property type="protein sequence ID" value="SFL43048.1"/>
    <property type="molecule type" value="Genomic_DNA"/>
</dbReference>
<dbReference type="SUPFAM" id="SSF52540">
    <property type="entry name" value="P-loop containing nucleoside triphosphate hydrolases"/>
    <property type="match status" value="1"/>
</dbReference>
<reference evidence="1 2" key="1">
    <citation type="submission" date="2016-10" db="EMBL/GenBank/DDBJ databases">
        <authorList>
            <person name="de Groot N.N."/>
        </authorList>
    </citation>
    <scope>NUCLEOTIDE SEQUENCE [LARGE SCALE GENOMIC DNA]</scope>
    <source>
        <strain evidence="1 2">DSM 381</strain>
    </source>
</reference>
<dbReference type="AlphaFoldDB" id="A0A1I4HLA3"/>
<dbReference type="NCBIfam" id="NF047389">
    <property type="entry name" value="ATPase_Sll1717"/>
    <property type="match status" value="1"/>
</dbReference>